<dbReference type="GO" id="GO:0055085">
    <property type="term" value="P:transmembrane transport"/>
    <property type="evidence" value="ECO:0007669"/>
    <property type="project" value="InterPro"/>
</dbReference>
<feature type="transmembrane region" description="Helical" evidence="5">
    <location>
        <begin position="77"/>
        <end position="97"/>
    </location>
</feature>
<name>A0A1G9N1D4_9PSEU</name>
<gene>
    <name evidence="7" type="ORF">SAMN04488074_113195</name>
</gene>
<evidence type="ECO:0000313" key="7">
    <source>
        <dbReference type="EMBL" id="SDL80203.1"/>
    </source>
</evidence>
<feature type="domain" description="STAS" evidence="6">
    <location>
        <begin position="379"/>
        <end position="442"/>
    </location>
</feature>
<evidence type="ECO:0000256" key="5">
    <source>
        <dbReference type="SAM" id="Phobius"/>
    </source>
</evidence>
<evidence type="ECO:0000256" key="3">
    <source>
        <dbReference type="ARBA" id="ARBA00022989"/>
    </source>
</evidence>
<dbReference type="InterPro" id="IPR036513">
    <property type="entry name" value="STAS_dom_sf"/>
</dbReference>
<dbReference type="EMBL" id="FNET01000013">
    <property type="protein sequence ID" value="SDL80203.1"/>
    <property type="molecule type" value="Genomic_DNA"/>
</dbReference>
<dbReference type="Proteomes" id="UP000199682">
    <property type="component" value="Unassembled WGS sequence"/>
</dbReference>
<reference evidence="8" key="1">
    <citation type="submission" date="2016-10" db="EMBL/GenBank/DDBJ databases">
        <authorList>
            <person name="Varghese N."/>
            <person name="Submissions S."/>
        </authorList>
    </citation>
    <scope>NUCLEOTIDE SEQUENCE [LARGE SCALE GENOMIC DNA]</scope>
    <source>
        <strain evidence="8">DSM 44796</strain>
    </source>
</reference>
<feature type="transmembrane region" description="Helical" evidence="5">
    <location>
        <begin position="196"/>
        <end position="225"/>
    </location>
</feature>
<comment type="subcellular location">
    <subcellularLocation>
        <location evidence="1">Membrane</location>
        <topology evidence="1">Multi-pass membrane protein</topology>
    </subcellularLocation>
</comment>
<accession>A0A1G9N1D4</accession>
<protein>
    <submittedName>
        <fullName evidence="7">Sulfate permease, MFS superfamily</fullName>
    </submittedName>
</protein>
<dbReference type="AlphaFoldDB" id="A0A1G9N1D4"/>
<dbReference type="SUPFAM" id="SSF52091">
    <property type="entry name" value="SpoIIaa-like"/>
    <property type="match status" value="1"/>
</dbReference>
<dbReference type="PANTHER" id="PTHR11814">
    <property type="entry name" value="SULFATE TRANSPORTER"/>
    <property type="match status" value="1"/>
</dbReference>
<sequence>MKKYWTDLGASVVVFLVALPLCVGVAVASGVPAELGIVTGVVGGIVVGLLPGSTMQVSGPAAGLTVLVADAVSRHGIAALGVIVLGAGLLQVALGLARCGRWFRAISPSVVQGMLAGIGLVLILGQLRHLVVSPVALALGLLTVLIMLLWQRSPMRVVPGILVGVVVCTGLAAMFASPVDRINVGTLSSDVHLPDFSLLNTGIIGTAVVFALVASAESMFSAAAVDRMHDGPRTRYNKELVAQGVGNTLCGLLGALPMTAVIVRSSANVSAGARTKASRVLHGVWLLLFVVLLPGLLTLIPIAVLAAVLVHAGWKLLGLGEVVALWRTDKAEGFIFVLTAGLIVGTDLLTGTVAGLLAAVVKTAWDVSRLSVVVTPDGVALRGNATFLRLPVLLDELDRVDREHVRMDLSGVRHLDQACGQAIDQWVDQSRRAGRTVDLVGR</sequence>
<keyword evidence="2 5" id="KW-0812">Transmembrane</keyword>
<dbReference type="InterPro" id="IPR002645">
    <property type="entry name" value="STAS_dom"/>
</dbReference>
<feature type="transmembrane region" description="Helical" evidence="5">
    <location>
        <begin position="334"/>
        <end position="361"/>
    </location>
</feature>
<evidence type="ECO:0000313" key="8">
    <source>
        <dbReference type="Proteomes" id="UP000199682"/>
    </source>
</evidence>
<organism evidence="7 8">
    <name type="scientific">Lentzea albidocapillata subsp. violacea</name>
    <dbReference type="NCBI Taxonomy" id="128104"/>
    <lineage>
        <taxon>Bacteria</taxon>
        <taxon>Bacillati</taxon>
        <taxon>Actinomycetota</taxon>
        <taxon>Actinomycetes</taxon>
        <taxon>Pseudonocardiales</taxon>
        <taxon>Pseudonocardiaceae</taxon>
        <taxon>Lentzea</taxon>
    </lineage>
</organism>
<dbReference type="Pfam" id="PF00916">
    <property type="entry name" value="Sulfate_transp"/>
    <property type="match status" value="2"/>
</dbReference>
<evidence type="ECO:0000259" key="6">
    <source>
        <dbReference type="PROSITE" id="PS50801"/>
    </source>
</evidence>
<feature type="transmembrane region" description="Helical" evidence="5">
    <location>
        <begin position="284"/>
        <end position="314"/>
    </location>
</feature>
<dbReference type="GO" id="GO:0016020">
    <property type="term" value="C:membrane"/>
    <property type="evidence" value="ECO:0007669"/>
    <property type="project" value="UniProtKB-SubCell"/>
</dbReference>
<proteinExistence type="predicted"/>
<evidence type="ECO:0000256" key="2">
    <source>
        <dbReference type="ARBA" id="ARBA00022692"/>
    </source>
</evidence>
<feature type="transmembrane region" description="Helical" evidence="5">
    <location>
        <begin position="131"/>
        <end position="150"/>
    </location>
</feature>
<dbReference type="InterPro" id="IPR011547">
    <property type="entry name" value="SLC26A/SulP_dom"/>
</dbReference>
<keyword evidence="4 5" id="KW-0472">Membrane</keyword>
<feature type="transmembrane region" description="Helical" evidence="5">
    <location>
        <begin position="109"/>
        <end position="125"/>
    </location>
</feature>
<feature type="transmembrane region" description="Helical" evidence="5">
    <location>
        <begin position="157"/>
        <end position="176"/>
    </location>
</feature>
<dbReference type="PROSITE" id="PS50801">
    <property type="entry name" value="STAS"/>
    <property type="match status" value="1"/>
</dbReference>
<evidence type="ECO:0000256" key="1">
    <source>
        <dbReference type="ARBA" id="ARBA00004141"/>
    </source>
</evidence>
<dbReference type="InterPro" id="IPR001902">
    <property type="entry name" value="SLC26A/SulP_fam"/>
</dbReference>
<evidence type="ECO:0000256" key="4">
    <source>
        <dbReference type="ARBA" id="ARBA00023136"/>
    </source>
</evidence>
<dbReference type="RefSeq" id="WP_090009881.1">
    <property type="nucleotide sequence ID" value="NZ_FNET01000013.1"/>
</dbReference>
<keyword evidence="3 5" id="KW-1133">Transmembrane helix</keyword>